<dbReference type="GeneID" id="43643860"/>
<dbReference type="OrthoDB" id="1862401at2759"/>
<gene>
    <name evidence="3" type="ORF">BDV38DRAFT_281841</name>
</gene>
<keyword evidence="2" id="KW-0012">Acyltransferase</keyword>
<keyword evidence="4" id="KW-1185">Reference proteome</keyword>
<dbReference type="EMBL" id="ML743570">
    <property type="protein sequence ID" value="KAE8138532.1"/>
    <property type="molecule type" value="Genomic_DNA"/>
</dbReference>
<sequence>MESPTLQSGSLPSFKPYVLSPLDHALPCFYLTATFTFSLQDLTEGISALEAAVPQLVSKLPFLSGNLVWKTHPDNAKVVGEIHPPTAATWNTYPMLKVKYHGGKYTPISYGRINGPGQSDVVSYDNILREEFLPLPFEIVLGETSPVLRFQANVLADGIILCVSFHHNVLDGKGVNTVMEALAACCRNPTNVQQNELPTDPISEALCRNRLSATTSPPPDAFVVRRGKNCPIPAAPKQGLQAPITRLLVLSGAKIIRLKRMCNAIVQHIARGEVQSSEVKQSIPALSSNDIISALMWLCVLRSQAASDSRFLKRGRSCFSFPTDARIIFTDGLRSTYIGNSVVSANIESPFLIEDAVHSSSATVSSPDEFNLSLIARLALVIRTGFRSVDKKYVEDVISSISTGDHAMVTASNADFALSSLRHMGFYGLNFGPVLGKIAHVDLPDPRMKNQAWVLPDRYPSPGGRSSWEIRITLDPPVMKHLVEDKLFQWMRDTDLSKL</sequence>
<dbReference type="AlphaFoldDB" id="A0A5N6SV83"/>
<dbReference type="PANTHER" id="PTHR31642">
    <property type="entry name" value="TRICHOTHECENE 3-O-ACETYLTRANSFERASE"/>
    <property type="match status" value="1"/>
</dbReference>
<dbReference type="GO" id="GO:0016747">
    <property type="term" value="F:acyltransferase activity, transferring groups other than amino-acyl groups"/>
    <property type="evidence" value="ECO:0007669"/>
    <property type="project" value="TreeGrafter"/>
</dbReference>
<evidence type="ECO:0000313" key="4">
    <source>
        <dbReference type="Proteomes" id="UP000325672"/>
    </source>
</evidence>
<dbReference type="InterPro" id="IPR050317">
    <property type="entry name" value="Plant_Fungal_Acyltransferase"/>
</dbReference>
<dbReference type="RefSeq" id="XP_031914595.1">
    <property type="nucleotide sequence ID" value="XM_032059650.1"/>
</dbReference>
<keyword evidence="1 3" id="KW-0808">Transferase</keyword>
<dbReference type="PANTHER" id="PTHR31642:SF270">
    <property type="entry name" value="O-ACYLTRANSFERASE AUSQ"/>
    <property type="match status" value="1"/>
</dbReference>
<dbReference type="Gene3D" id="3.30.559.10">
    <property type="entry name" value="Chloramphenicol acetyltransferase-like domain"/>
    <property type="match status" value="2"/>
</dbReference>
<reference evidence="3 4" key="1">
    <citation type="submission" date="2019-04" db="EMBL/GenBank/DDBJ databases">
        <title>Friends and foes A comparative genomics study of 23 Aspergillus species from section Flavi.</title>
        <authorList>
            <consortium name="DOE Joint Genome Institute"/>
            <person name="Kjaerbolling I."/>
            <person name="Vesth T."/>
            <person name="Frisvad J.C."/>
            <person name="Nybo J.L."/>
            <person name="Theobald S."/>
            <person name="Kildgaard S."/>
            <person name="Isbrandt T."/>
            <person name="Kuo A."/>
            <person name="Sato A."/>
            <person name="Lyhne E.K."/>
            <person name="Kogle M.E."/>
            <person name="Wiebenga A."/>
            <person name="Kun R.S."/>
            <person name="Lubbers R.J."/>
            <person name="Makela M.R."/>
            <person name="Barry K."/>
            <person name="Chovatia M."/>
            <person name="Clum A."/>
            <person name="Daum C."/>
            <person name="Haridas S."/>
            <person name="He G."/>
            <person name="LaButti K."/>
            <person name="Lipzen A."/>
            <person name="Mondo S."/>
            <person name="Riley R."/>
            <person name="Salamov A."/>
            <person name="Simmons B.A."/>
            <person name="Magnuson J.K."/>
            <person name="Henrissat B."/>
            <person name="Mortensen U.H."/>
            <person name="Larsen T.O."/>
            <person name="Devries R.P."/>
            <person name="Grigoriev I.V."/>
            <person name="Machida M."/>
            <person name="Baker S.E."/>
            <person name="Andersen M.R."/>
        </authorList>
    </citation>
    <scope>NUCLEOTIDE SEQUENCE [LARGE SCALE GENOMIC DNA]</scope>
    <source>
        <strain evidence="3 4">CBS 117625</strain>
    </source>
</reference>
<evidence type="ECO:0000256" key="2">
    <source>
        <dbReference type="ARBA" id="ARBA00023315"/>
    </source>
</evidence>
<dbReference type="Proteomes" id="UP000325672">
    <property type="component" value="Unassembled WGS sequence"/>
</dbReference>
<organism evidence="3 4">
    <name type="scientific">Aspergillus pseudotamarii</name>
    <dbReference type="NCBI Taxonomy" id="132259"/>
    <lineage>
        <taxon>Eukaryota</taxon>
        <taxon>Fungi</taxon>
        <taxon>Dikarya</taxon>
        <taxon>Ascomycota</taxon>
        <taxon>Pezizomycotina</taxon>
        <taxon>Eurotiomycetes</taxon>
        <taxon>Eurotiomycetidae</taxon>
        <taxon>Eurotiales</taxon>
        <taxon>Aspergillaceae</taxon>
        <taxon>Aspergillus</taxon>
        <taxon>Aspergillus subgen. Circumdati</taxon>
    </lineage>
</organism>
<dbReference type="InterPro" id="IPR023213">
    <property type="entry name" value="CAT-like_dom_sf"/>
</dbReference>
<accession>A0A5N6SV83</accession>
<evidence type="ECO:0000313" key="3">
    <source>
        <dbReference type="EMBL" id="KAE8138532.1"/>
    </source>
</evidence>
<dbReference type="Pfam" id="PF02458">
    <property type="entry name" value="Transferase"/>
    <property type="match status" value="1"/>
</dbReference>
<name>A0A5N6SV83_ASPPS</name>
<evidence type="ECO:0000256" key="1">
    <source>
        <dbReference type="ARBA" id="ARBA00022679"/>
    </source>
</evidence>
<protein>
    <submittedName>
        <fullName evidence="3">Transferase family-domain-containing protein</fullName>
    </submittedName>
</protein>
<proteinExistence type="predicted"/>